<organism evidence="2 3">
    <name type="scientific">Chiloscyllium punctatum</name>
    <name type="common">Brownbanded bambooshark</name>
    <name type="synonym">Hemiscyllium punctatum</name>
    <dbReference type="NCBI Taxonomy" id="137246"/>
    <lineage>
        <taxon>Eukaryota</taxon>
        <taxon>Metazoa</taxon>
        <taxon>Chordata</taxon>
        <taxon>Craniata</taxon>
        <taxon>Vertebrata</taxon>
        <taxon>Chondrichthyes</taxon>
        <taxon>Elasmobranchii</taxon>
        <taxon>Galeomorphii</taxon>
        <taxon>Galeoidea</taxon>
        <taxon>Orectolobiformes</taxon>
        <taxon>Hemiscylliidae</taxon>
        <taxon>Chiloscyllium</taxon>
    </lineage>
</organism>
<feature type="compositionally biased region" description="Basic residues" evidence="1">
    <location>
        <begin position="97"/>
        <end position="107"/>
    </location>
</feature>
<feature type="compositionally biased region" description="Basic and acidic residues" evidence="1">
    <location>
        <begin position="26"/>
        <end position="42"/>
    </location>
</feature>
<feature type="region of interest" description="Disordered" evidence="1">
    <location>
        <begin position="1"/>
        <end position="145"/>
    </location>
</feature>
<evidence type="ECO:0000313" key="2">
    <source>
        <dbReference type="EMBL" id="GCC21227.1"/>
    </source>
</evidence>
<comment type="caution">
    <text evidence="2">The sequence shown here is derived from an EMBL/GenBank/DDBJ whole genome shotgun (WGS) entry which is preliminary data.</text>
</comment>
<proteinExistence type="predicted"/>
<accession>A0A401RSW0</accession>
<feature type="compositionally biased region" description="Polar residues" evidence="1">
    <location>
        <begin position="10"/>
        <end position="21"/>
    </location>
</feature>
<keyword evidence="3" id="KW-1185">Reference proteome</keyword>
<name>A0A401RSW0_CHIPU</name>
<sequence>MGVDQECNKTRTGVQLLQQTPGELSSSRERGRGQRSRGRGEGRTPPAVYPTHTHKPQNRTVRLPLPLNHPTDLPSRRQPGSDSPQRPEMPECPARYLNRRQRRRRALRPAPNKPNPPRVGTTCAGKPRPPRSPSLAESRRRRLPLARPAVCMGRVEREAGKVTSFNRWLVRTEVHQEGAG</sequence>
<protein>
    <submittedName>
        <fullName evidence="2">Uncharacterized protein</fullName>
    </submittedName>
</protein>
<gene>
    <name evidence="2" type="ORF">chiPu_0019694</name>
</gene>
<reference evidence="2 3" key="1">
    <citation type="journal article" date="2018" name="Nat. Ecol. Evol.">
        <title>Shark genomes provide insights into elasmobranch evolution and the origin of vertebrates.</title>
        <authorList>
            <person name="Hara Y"/>
            <person name="Yamaguchi K"/>
            <person name="Onimaru K"/>
            <person name="Kadota M"/>
            <person name="Koyanagi M"/>
            <person name="Keeley SD"/>
            <person name="Tatsumi K"/>
            <person name="Tanaka K"/>
            <person name="Motone F"/>
            <person name="Kageyama Y"/>
            <person name="Nozu R"/>
            <person name="Adachi N"/>
            <person name="Nishimura O"/>
            <person name="Nakagawa R"/>
            <person name="Tanegashima C"/>
            <person name="Kiyatake I"/>
            <person name="Matsumoto R"/>
            <person name="Murakumo K"/>
            <person name="Nishida K"/>
            <person name="Terakita A"/>
            <person name="Kuratani S"/>
            <person name="Sato K"/>
            <person name="Hyodo S Kuraku.S."/>
        </authorList>
    </citation>
    <scope>NUCLEOTIDE SEQUENCE [LARGE SCALE GENOMIC DNA]</scope>
</reference>
<evidence type="ECO:0000313" key="3">
    <source>
        <dbReference type="Proteomes" id="UP000287033"/>
    </source>
</evidence>
<dbReference type="EMBL" id="BEZZ01002125">
    <property type="protein sequence ID" value="GCC21227.1"/>
    <property type="molecule type" value="Genomic_DNA"/>
</dbReference>
<evidence type="ECO:0000256" key="1">
    <source>
        <dbReference type="SAM" id="MobiDB-lite"/>
    </source>
</evidence>
<dbReference type="Proteomes" id="UP000287033">
    <property type="component" value="Unassembled WGS sequence"/>
</dbReference>
<dbReference type="AlphaFoldDB" id="A0A401RSW0"/>